<dbReference type="SUPFAM" id="SSF53098">
    <property type="entry name" value="Ribonuclease H-like"/>
    <property type="match status" value="1"/>
</dbReference>
<dbReference type="InterPro" id="IPR013520">
    <property type="entry name" value="Ribonucl_H"/>
</dbReference>
<evidence type="ECO:0000256" key="9">
    <source>
        <dbReference type="ARBA" id="ARBA00038042"/>
    </source>
</evidence>
<dbReference type="EMBL" id="AFYH01103919">
    <property type="status" value="NOT_ANNOTATED_CDS"/>
    <property type="molecule type" value="Genomic_DNA"/>
</dbReference>
<dbReference type="OrthoDB" id="448399at2759"/>
<evidence type="ECO:0000256" key="8">
    <source>
        <dbReference type="ARBA" id="ARBA00022842"/>
    </source>
</evidence>
<evidence type="ECO:0000256" key="1">
    <source>
        <dbReference type="ARBA" id="ARBA00001946"/>
    </source>
</evidence>
<evidence type="ECO:0000256" key="4">
    <source>
        <dbReference type="ARBA" id="ARBA00022771"/>
    </source>
</evidence>
<keyword evidence="8" id="KW-0460">Magnesium</keyword>
<dbReference type="GeneID" id="102366016"/>
<dbReference type="EMBL" id="AFYH01103918">
    <property type="status" value="NOT_ANNOTATED_CDS"/>
    <property type="molecule type" value="Genomic_DNA"/>
</dbReference>
<proteinExistence type="inferred from homology"/>
<dbReference type="GeneTree" id="ENSGT00530000063205"/>
<dbReference type="STRING" id="7897.ENSLACP00000004636"/>
<dbReference type="InterPro" id="IPR047201">
    <property type="entry name" value="ERI-1_3'hExo-like"/>
</dbReference>
<dbReference type="eggNOG" id="KOG0542">
    <property type="taxonomic scope" value="Eukaryota"/>
</dbReference>
<sequence>MATKELAKQLGLVRKRSVRSAGEQPPNRLKSRQVFAYLIIIDFESTCWRDRKTHYRQEIIEFPAVLLNTSDGKIESEFHTYVQPQEHPILSEFCTELTGISQCQVEGGVPLKICLSQFSRWIETIRKEKKIVFVPGLSEMCSPDEKPCAFVTWSDWDLGVCLNYECKRKQLRKPPILTSWIDLRATYKKFYDRKPKGLNGALQDLGIEFSGREHSGLDDSRNTAHLAWRMICDGCVMRITKSLEQTSQQALVKKSIVRAAAAKHEGHHGSSLTNHSGDISNETMHVTSHLNSAGNDHETAIELKIKGSEQDIQEKRKTSNDPKARLLSCFHPLPLETKVNHGNSSYQSLVSPRTLIDGLCAPLSLGKLQKPVKCLPAQSTIVSAPRGGQLASSARLVLASTTINSVTTSNLNMGFVSDSEGMLADWEDAAVLPNSSKEQNMDSDKVEGCDAGRLTPNAASLLALSKLSNRTSCPEKSSCYTLPSKPGQIVNKSPNTTIYNVREMTKVDCTCTNFKVPNPKVDAVKASCSSKTSTLSKSILASASNSSGLKREPANSSFCLPPSKRPFMVYRNPASPPSDSLPLLAAKGSFLSVAPLPSHKPSGGQNRLFHGRAAGKITPPLCKCGRRARRLHVSNRGPNEGEAFYSCPVGRSNEGKGKGCSYFKWERVLLKESSSSSSVASPLSLSSCNSSFSSLKGRTLAGNVSAYSQRTHLGLRPSMRT</sequence>
<evidence type="ECO:0000256" key="5">
    <source>
        <dbReference type="ARBA" id="ARBA00022801"/>
    </source>
</evidence>
<feature type="domain" description="GRF-type" evidence="13">
    <location>
        <begin position="622"/>
        <end position="669"/>
    </location>
</feature>
<dbReference type="Pfam" id="PF06839">
    <property type="entry name" value="Zn_ribbon_GRF"/>
    <property type="match status" value="1"/>
</dbReference>
<evidence type="ECO:0000256" key="11">
    <source>
        <dbReference type="ARBA" id="ARBA00083876"/>
    </source>
</evidence>
<dbReference type="PANTHER" id="PTHR23044:SF61">
    <property type="entry name" value="3'-5' EXORIBONUCLEASE 1-RELATED"/>
    <property type="match status" value="1"/>
</dbReference>
<keyword evidence="15" id="KW-1185">Reference proteome</keyword>
<reference evidence="14" key="3">
    <citation type="submission" date="2025-09" db="UniProtKB">
        <authorList>
            <consortium name="Ensembl"/>
        </authorList>
    </citation>
    <scope>IDENTIFICATION</scope>
</reference>
<gene>
    <name evidence="14" type="primary">ERI2</name>
</gene>
<evidence type="ECO:0000256" key="3">
    <source>
        <dbReference type="ARBA" id="ARBA00022723"/>
    </source>
</evidence>
<evidence type="ECO:0000256" key="2">
    <source>
        <dbReference type="ARBA" id="ARBA00022722"/>
    </source>
</evidence>
<evidence type="ECO:0000256" key="10">
    <source>
        <dbReference type="ARBA" id="ARBA00068097"/>
    </source>
</evidence>
<keyword evidence="2" id="KW-0540">Nuclease</keyword>
<keyword evidence="6" id="KW-0862">Zinc</keyword>
<dbReference type="Proteomes" id="UP000008672">
    <property type="component" value="Unassembled WGS sequence"/>
</dbReference>
<reference evidence="14" key="2">
    <citation type="submission" date="2025-08" db="UniProtKB">
        <authorList>
            <consortium name="Ensembl"/>
        </authorList>
    </citation>
    <scope>IDENTIFICATION</scope>
</reference>
<evidence type="ECO:0000313" key="14">
    <source>
        <dbReference type="Ensembl" id="ENSLACP00000004636.1"/>
    </source>
</evidence>
<dbReference type="SMART" id="SM00479">
    <property type="entry name" value="EXOIII"/>
    <property type="match status" value="1"/>
</dbReference>
<comment type="similarity">
    <text evidence="9">Belongs to the ERI2 family.</text>
</comment>
<dbReference type="Gene3D" id="3.30.420.10">
    <property type="entry name" value="Ribonuclease H-like superfamily/Ribonuclease H"/>
    <property type="match status" value="1"/>
</dbReference>
<dbReference type="InterPro" id="IPR036397">
    <property type="entry name" value="RNaseH_sf"/>
</dbReference>
<dbReference type="Ensembl" id="ENSLACT00000004675.1">
    <property type="protein sequence ID" value="ENSLACP00000004636.1"/>
    <property type="gene ID" value="ENSLACG00000004127.1"/>
</dbReference>
<dbReference type="PROSITE" id="PS51999">
    <property type="entry name" value="ZF_GRF"/>
    <property type="match status" value="1"/>
</dbReference>
<dbReference type="RefSeq" id="XP_005999679.1">
    <property type="nucleotide sequence ID" value="XM_005999617.3"/>
</dbReference>
<dbReference type="GO" id="GO:0000175">
    <property type="term" value="F:3'-5'-RNA exonuclease activity"/>
    <property type="evidence" value="ECO:0007669"/>
    <property type="project" value="InterPro"/>
</dbReference>
<dbReference type="AlphaFoldDB" id="H3A4R5"/>
<protein>
    <recommendedName>
        <fullName evidence="10">ERI1 exoribonuclease 2</fullName>
    </recommendedName>
    <alternativeName>
        <fullName evidence="11">Exonuclease domain-containing protein 1</fullName>
    </alternativeName>
</protein>
<keyword evidence="7" id="KW-0269">Exonuclease</keyword>
<dbReference type="InParanoid" id="H3A4R5"/>
<dbReference type="Bgee" id="ENSLACG00000004127">
    <property type="expression patterns" value="Expressed in pelvic fin and 6 other cell types or tissues"/>
</dbReference>
<dbReference type="InterPro" id="IPR051274">
    <property type="entry name" value="3-5_Exoribonuclease"/>
</dbReference>
<keyword evidence="5" id="KW-0378">Hydrolase</keyword>
<evidence type="ECO:0000256" key="6">
    <source>
        <dbReference type="ARBA" id="ARBA00022833"/>
    </source>
</evidence>
<dbReference type="EMBL" id="AFYH01103920">
    <property type="status" value="NOT_ANNOTATED_CDS"/>
    <property type="molecule type" value="Genomic_DNA"/>
</dbReference>
<keyword evidence="4 12" id="KW-0863">Zinc-finger</keyword>
<evidence type="ECO:0000313" key="15">
    <source>
        <dbReference type="Proteomes" id="UP000008672"/>
    </source>
</evidence>
<dbReference type="FunFam" id="3.30.420.10:FF:000062">
    <property type="entry name" value="ERI1 exoribonuclease 2 isoform X1"/>
    <property type="match status" value="1"/>
</dbReference>
<accession>H3A4R5</accession>
<dbReference type="InterPro" id="IPR012337">
    <property type="entry name" value="RNaseH-like_sf"/>
</dbReference>
<reference evidence="15" key="1">
    <citation type="submission" date="2011-08" db="EMBL/GenBank/DDBJ databases">
        <title>The draft genome of Latimeria chalumnae.</title>
        <authorList>
            <person name="Di Palma F."/>
            <person name="Alfoldi J."/>
            <person name="Johnson J."/>
            <person name="Berlin A."/>
            <person name="Gnerre S."/>
            <person name="Jaffe D."/>
            <person name="MacCallum I."/>
            <person name="Young S."/>
            <person name="Walker B.J."/>
            <person name="Lander E."/>
            <person name="Lindblad-Toh K."/>
        </authorList>
    </citation>
    <scope>NUCLEOTIDE SEQUENCE [LARGE SCALE GENOMIC DNA]</scope>
    <source>
        <strain evidence="15">Wild caught</strain>
    </source>
</reference>
<dbReference type="GO" id="GO:0003676">
    <property type="term" value="F:nucleic acid binding"/>
    <property type="evidence" value="ECO:0007669"/>
    <property type="project" value="InterPro"/>
</dbReference>
<evidence type="ECO:0000259" key="13">
    <source>
        <dbReference type="PROSITE" id="PS51999"/>
    </source>
</evidence>
<dbReference type="KEGG" id="lcm:102366016"/>
<organism evidence="14 15">
    <name type="scientific">Latimeria chalumnae</name>
    <name type="common">Coelacanth</name>
    <dbReference type="NCBI Taxonomy" id="7897"/>
    <lineage>
        <taxon>Eukaryota</taxon>
        <taxon>Metazoa</taxon>
        <taxon>Chordata</taxon>
        <taxon>Craniata</taxon>
        <taxon>Vertebrata</taxon>
        <taxon>Euteleostomi</taxon>
        <taxon>Coelacanthiformes</taxon>
        <taxon>Coelacanthidae</taxon>
        <taxon>Latimeria</taxon>
    </lineage>
</organism>
<dbReference type="FunCoup" id="H3A4R5">
    <property type="interactions" value="1328"/>
</dbReference>
<keyword evidence="3" id="KW-0479">Metal-binding</keyword>
<dbReference type="OMA" id="RAFFCCP"/>
<evidence type="ECO:0000256" key="7">
    <source>
        <dbReference type="ARBA" id="ARBA00022839"/>
    </source>
</evidence>
<evidence type="ECO:0000256" key="12">
    <source>
        <dbReference type="PROSITE-ProRule" id="PRU01343"/>
    </source>
</evidence>
<dbReference type="GO" id="GO:0008270">
    <property type="term" value="F:zinc ion binding"/>
    <property type="evidence" value="ECO:0007669"/>
    <property type="project" value="UniProtKB-KW"/>
</dbReference>
<dbReference type="Pfam" id="PF00929">
    <property type="entry name" value="RNase_T"/>
    <property type="match status" value="1"/>
</dbReference>
<name>H3A4R5_LATCH</name>
<dbReference type="CTD" id="112479"/>
<dbReference type="PANTHER" id="PTHR23044">
    <property type="entry name" value="3'-5' EXONUCLEASE ERI1-RELATED"/>
    <property type="match status" value="1"/>
</dbReference>
<comment type="cofactor">
    <cofactor evidence="1">
        <name>Mg(2+)</name>
        <dbReference type="ChEBI" id="CHEBI:18420"/>
    </cofactor>
</comment>
<dbReference type="InterPro" id="IPR010666">
    <property type="entry name" value="Znf_GRF"/>
</dbReference>
<dbReference type="CDD" id="cd06133">
    <property type="entry name" value="ERI-1_3'hExo_like"/>
    <property type="match status" value="1"/>
</dbReference>